<feature type="chain" id="PRO_5016946654" description="Entry exclusion lipoprotein TrbK" evidence="1">
    <location>
        <begin position="20"/>
        <end position="81"/>
    </location>
</feature>
<feature type="signal peptide" evidence="1">
    <location>
        <begin position="1"/>
        <end position="19"/>
    </location>
</feature>
<dbReference type="RefSeq" id="WP_115273238.1">
    <property type="nucleotide sequence ID" value="NZ_UGUY01000001.1"/>
</dbReference>
<protein>
    <recommendedName>
        <fullName evidence="4">Entry exclusion lipoprotein TrbK</fullName>
    </recommendedName>
</protein>
<dbReference type="EMBL" id="UGUY01000001">
    <property type="protein sequence ID" value="SUD66694.1"/>
    <property type="molecule type" value="Genomic_DNA"/>
</dbReference>
<name>A0A379KGQ3_PSEPU</name>
<dbReference type="NCBIfam" id="TIGR04359">
    <property type="entry name" value="TrbK_RP4"/>
    <property type="match status" value="1"/>
</dbReference>
<dbReference type="InterPro" id="IPR027584">
    <property type="entry name" value="TrbK_RP4"/>
</dbReference>
<proteinExistence type="predicted"/>
<reference evidence="2 3" key="1">
    <citation type="submission" date="2018-06" db="EMBL/GenBank/DDBJ databases">
        <authorList>
            <consortium name="Pathogen Informatics"/>
            <person name="Doyle S."/>
        </authorList>
    </citation>
    <scope>NUCLEOTIDE SEQUENCE [LARGE SCALE GENOMIC DNA]</scope>
    <source>
        <strain evidence="2 3">NCTC7914</strain>
    </source>
</reference>
<dbReference type="Proteomes" id="UP000254602">
    <property type="component" value="Unassembled WGS sequence"/>
</dbReference>
<organism evidence="2 3">
    <name type="scientific">Pseudomonas putida</name>
    <name type="common">Arthrobacter siderocapsulatus</name>
    <dbReference type="NCBI Taxonomy" id="303"/>
    <lineage>
        <taxon>Bacteria</taxon>
        <taxon>Pseudomonadati</taxon>
        <taxon>Pseudomonadota</taxon>
        <taxon>Gammaproteobacteria</taxon>
        <taxon>Pseudomonadales</taxon>
        <taxon>Pseudomonadaceae</taxon>
        <taxon>Pseudomonas</taxon>
    </lineage>
</organism>
<gene>
    <name evidence="2" type="ORF">NCTC7914_00756</name>
</gene>
<evidence type="ECO:0000256" key="1">
    <source>
        <dbReference type="SAM" id="SignalP"/>
    </source>
</evidence>
<accession>A0A379KGQ3</accession>
<sequence length="81" mass="9135">MKFKYYKLVLAAGMAVTLAGCLEEKVPEPTADNCAPDMYEKNLASLSKEASRNEFTAACNSFLKAKKMTKWKFEKSPEDKF</sequence>
<evidence type="ECO:0000313" key="2">
    <source>
        <dbReference type="EMBL" id="SUD66694.1"/>
    </source>
</evidence>
<evidence type="ECO:0000313" key="3">
    <source>
        <dbReference type="Proteomes" id="UP000254602"/>
    </source>
</evidence>
<evidence type="ECO:0008006" key="4">
    <source>
        <dbReference type="Google" id="ProtNLM"/>
    </source>
</evidence>
<keyword evidence="1" id="KW-0732">Signal</keyword>
<dbReference type="AlphaFoldDB" id="A0A379KGQ3"/>
<dbReference type="PROSITE" id="PS51257">
    <property type="entry name" value="PROKAR_LIPOPROTEIN"/>
    <property type="match status" value="1"/>
</dbReference>